<evidence type="ECO:0000256" key="1">
    <source>
        <dbReference type="SAM" id="SignalP"/>
    </source>
</evidence>
<organism evidence="2 3">
    <name type="scientific">Hymenobacter elongatus</name>
    <dbReference type="NCBI Taxonomy" id="877208"/>
    <lineage>
        <taxon>Bacteria</taxon>
        <taxon>Pseudomonadati</taxon>
        <taxon>Bacteroidota</taxon>
        <taxon>Cytophagia</taxon>
        <taxon>Cytophagales</taxon>
        <taxon>Hymenobacteraceae</taxon>
        <taxon>Hymenobacter</taxon>
    </lineage>
</organism>
<evidence type="ECO:0000313" key="2">
    <source>
        <dbReference type="EMBL" id="TGE20006.1"/>
    </source>
</evidence>
<dbReference type="Proteomes" id="UP000297739">
    <property type="component" value="Unassembled WGS sequence"/>
</dbReference>
<dbReference type="AlphaFoldDB" id="A0A4Z0PRR3"/>
<comment type="caution">
    <text evidence="2">The sequence shown here is derived from an EMBL/GenBank/DDBJ whole genome shotgun (WGS) entry which is preliminary data.</text>
</comment>
<keyword evidence="1" id="KW-0732">Signal</keyword>
<reference evidence="2 3" key="1">
    <citation type="submission" date="2019-04" db="EMBL/GenBank/DDBJ databases">
        <authorList>
            <person name="Feng G."/>
            <person name="Zhang J."/>
            <person name="Zhu H."/>
        </authorList>
    </citation>
    <scope>NUCLEOTIDE SEQUENCE [LARGE SCALE GENOMIC DNA]</scope>
    <source>
        <strain evidence="2 3">JCM 17223</strain>
    </source>
</reference>
<accession>A0A4Z0PRR3</accession>
<evidence type="ECO:0000313" key="3">
    <source>
        <dbReference type="Proteomes" id="UP000297739"/>
    </source>
</evidence>
<protein>
    <submittedName>
        <fullName evidence="2">Uncharacterized protein</fullName>
    </submittedName>
</protein>
<name>A0A4Z0PRR3_9BACT</name>
<dbReference type="RefSeq" id="WP_135495666.1">
    <property type="nucleotide sequence ID" value="NZ_SRLD01000001.1"/>
</dbReference>
<gene>
    <name evidence="2" type="ORF">E5J99_00100</name>
</gene>
<proteinExistence type="predicted"/>
<keyword evidence="3" id="KW-1185">Reference proteome</keyword>
<dbReference type="OrthoDB" id="878746at2"/>
<dbReference type="EMBL" id="SRLD01000001">
    <property type="protein sequence ID" value="TGE20006.1"/>
    <property type="molecule type" value="Genomic_DNA"/>
</dbReference>
<feature type="signal peptide" evidence="1">
    <location>
        <begin position="1"/>
        <end position="27"/>
    </location>
</feature>
<sequence>MKTLRFSFAACLLALAVGLGGSAVATAQRLSLTQQFAGSTVLLTSGDTLQGPLALHRTEDVILITLPDNTVSTLSAVAVQSFAVKGQKDDRRNGYDDFYDSRSGYYYGNPYYSAPPRERRERVDTSLVRVFRTFRWNHDNDYSDFKSPGFFEQLSGGPNILLRRESLVQRTASYNDPLYRGGYGGYGNPYGGPRQMGSYNEIKDVFYLGMPSGNVLPLRNPKKDLLAIYRQQAKQIEQYAKGNKLSFTDARELAFIVNYANSLQKEAK</sequence>
<feature type="chain" id="PRO_5021457717" evidence="1">
    <location>
        <begin position="28"/>
        <end position="268"/>
    </location>
</feature>